<dbReference type="InterPro" id="IPR029063">
    <property type="entry name" value="SAM-dependent_MTases_sf"/>
</dbReference>
<keyword evidence="1" id="KW-0808">Transferase</keyword>
<name>A0ABV8LKX2_9ACTN</name>
<dbReference type="GO" id="GO:0032259">
    <property type="term" value="P:methylation"/>
    <property type="evidence" value="ECO:0007669"/>
    <property type="project" value="UniProtKB-KW"/>
</dbReference>
<evidence type="ECO:0000313" key="2">
    <source>
        <dbReference type="Proteomes" id="UP001595816"/>
    </source>
</evidence>
<dbReference type="Proteomes" id="UP001595816">
    <property type="component" value="Unassembled WGS sequence"/>
</dbReference>
<dbReference type="EMBL" id="JBHSAY010000006">
    <property type="protein sequence ID" value="MFC4131464.1"/>
    <property type="molecule type" value="Genomic_DNA"/>
</dbReference>
<organism evidence="1 2">
    <name type="scientific">Hamadaea flava</name>
    <dbReference type="NCBI Taxonomy" id="1742688"/>
    <lineage>
        <taxon>Bacteria</taxon>
        <taxon>Bacillati</taxon>
        <taxon>Actinomycetota</taxon>
        <taxon>Actinomycetes</taxon>
        <taxon>Micromonosporales</taxon>
        <taxon>Micromonosporaceae</taxon>
        <taxon>Hamadaea</taxon>
    </lineage>
</organism>
<proteinExistence type="predicted"/>
<dbReference type="Gene3D" id="3.40.50.150">
    <property type="entry name" value="Vaccinia Virus protein VP39"/>
    <property type="match status" value="1"/>
</dbReference>
<dbReference type="CDD" id="cd02440">
    <property type="entry name" value="AdoMet_MTases"/>
    <property type="match status" value="1"/>
</dbReference>
<sequence>MERPSWAPADLDLDRPSVARVYDYYLGGSHNFAVDREFAQQVFQAMPNVPQLARDNRAFLRRAVRALSALGVDQFVDLGSGIPTVGNVHEVAQELDPKARVVYVDWDPVAVAHGQAILADNDRTAVIGADLREPSTVFDHERVKALIDPARPTAVLFIAVLHFVPDGQRPIELIGRIASRLAPGSHIVISHASPDRQSAQLGQAANLYQKTASPVTMRSQAEIAALFGDLDLLDPGVVQTPLWRPDAPDELGPEAYEYPGFVGVGRVR</sequence>
<dbReference type="EC" id="2.1.1.-" evidence="1"/>
<keyword evidence="1" id="KW-0489">Methyltransferase</keyword>
<dbReference type="Pfam" id="PF04672">
    <property type="entry name" value="Methyltransf_19"/>
    <property type="match status" value="1"/>
</dbReference>
<evidence type="ECO:0000313" key="1">
    <source>
        <dbReference type="EMBL" id="MFC4131464.1"/>
    </source>
</evidence>
<reference evidence="2" key="1">
    <citation type="journal article" date="2019" name="Int. J. Syst. Evol. Microbiol.">
        <title>The Global Catalogue of Microorganisms (GCM) 10K type strain sequencing project: providing services to taxonomists for standard genome sequencing and annotation.</title>
        <authorList>
            <consortium name="The Broad Institute Genomics Platform"/>
            <consortium name="The Broad Institute Genome Sequencing Center for Infectious Disease"/>
            <person name="Wu L."/>
            <person name="Ma J."/>
        </authorList>
    </citation>
    <scope>NUCLEOTIDE SEQUENCE [LARGE SCALE GENOMIC DNA]</scope>
    <source>
        <strain evidence="2">CGMCC 4.7289</strain>
    </source>
</reference>
<dbReference type="InterPro" id="IPR006764">
    <property type="entry name" value="SAM_dep_MeTrfase_SAV2177_type"/>
</dbReference>
<gene>
    <name evidence="1" type="ORF">ACFOZ4_12695</name>
</gene>
<keyword evidence="2" id="KW-1185">Reference proteome</keyword>
<comment type="caution">
    <text evidence="1">The sequence shown here is derived from an EMBL/GenBank/DDBJ whole genome shotgun (WGS) entry which is preliminary data.</text>
</comment>
<dbReference type="GO" id="GO:0008168">
    <property type="term" value="F:methyltransferase activity"/>
    <property type="evidence" value="ECO:0007669"/>
    <property type="project" value="UniProtKB-KW"/>
</dbReference>
<protein>
    <submittedName>
        <fullName evidence="1">SAM-dependent methyltransferase</fullName>
        <ecNumber evidence="1">2.1.1.-</ecNumber>
    </submittedName>
</protein>
<accession>A0ABV8LKX2</accession>
<dbReference type="RefSeq" id="WP_253755015.1">
    <property type="nucleotide sequence ID" value="NZ_JAMZDZ010000001.1"/>
</dbReference>
<dbReference type="SUPFAM" id="SSF53335">
    <property type="entry name" value="S-adenosyl-L-methionine-dependent methyltransferases"/>
    <property type="match status" value="1"/>
</dbReference>
<dbReference type="PIRSF" id="PIRSF017393">
    <property type="entry name" value="MTase_SAV2177"/>
    <property type="match status" value="1"/>
</dbReference>